<evidence type="ECO:0000313" key="2">
    <source>
        <dbReference type="Proteomes" id="UP000078397"/>
    </source>
</evidence>
<keyword evidence="2" id="KW-1185">Reference proteome</keyword>
<protein>
    <submittedName>
        <fullName evidence="1">Uncharacterized protein</fullName>
    </submittedName>
</protein>
<dbReference type="Proteomes" id="UP000078397">
    <property type="component" value="Unassembled WGS sequence"/>
</dbReference>
<reference evidence="1 2" key="1">
    <citation type="journal article" date="2016" name="PLoS Pathog.">
        <title>Biosynthesis of antibiotic leucinostatins in bio-control fungus Purpureocillium lilacinum and their inhibition on phytophthora revealed by genome mining.</title>
        <authorList>
            <person name="Wang G."/>
            <person name="Liu Z."/>
            <person name="Lin R."/>
            <person name="Li E."/>
            <person name="Mao Z."/>
            <person name="Ling J."/>
            <person name="Yang Y."/>
            <person name="Yin W.B."/>
            <person name="Xie B."/>
        </authorList>
    </citation>
    <scope>NUCLEOTIDE SEQUENCE [LARGE SCALE GENOMIC DNA]</scope>
    <source>
        <strain evidence="1">170</strain>
    </source>
</reference>
<gene>
    <name evidence="1" type="ORF">VFPPC_15561</name>
</gene>
<dbReference type="RefSeq" id="XP_018146810.1">
    <property type="nucleotide sequence ID" value="XM_018293314.1"/>
</dbReference>
<comment type="caution">
    <text evidence="1">The sequence shown here is derived from an EMBL/GenBank/DDBJ whole genome shotgun (WGS) entry which is preliminary data.</text>
</comment>
<evidence type="ECO:0000313" key="1">
    <source>
        <dbReference type="EMBL" id="OAQ70273.1"/>
    </source>
</evidence>
<organism evidence="1 2">
    <name type="scientific">Pochonia chlamydosporia 170</name>
    <dbReference type="NCBI Taxonomy" id="1380566"/>
    <lineage>
        <taxon>Eukaryota</taxon>
        <taxon>Fungi</taxon>
        <taxon>Dikarya</taxon>
        <taxon>Ascomycota</taxon>
        <taxon>Pezizomycotina</taxon>
        <taxon>Sordariomycetes</taxon>
        <taxon>Hypocreomycetidae</taxon>
        <taxon>Hypocreales</taxon>
        <taxon>Clavicipitaceae</taxon>
        <taxon>Pochonia</taxon>
    </lineage>
</organism>
<name>A0A179FYY9_METCM</name>
<dbReference type="KEGG" id="pchm:VFPPC_15561"/>
<dbReference type="AlphaFoldDB" id="A0A179FYY9"/>
<dbReference type="EMBL" id="LSBJ02000002">
    <property type="protein sequence ID" value="OAQ70273.1"/>
    <property type="molecule type" value="Genomic_DNA"/>
</dbReference>
<dbReference type="GeneID" id="28857308"/>
<sequence length="284" mass="32368">MIFSRPKLANNNLAAMVASLAGPLHLPQPNGKLSHQGKDAWKGGNLGHIDRDHLRFAHFGCSSFRLDRSPSRRKASRSPNFGPGLASETALWEARPDSLPESTGPCRPCSASKFHVLSQRCRSSWTVCLFFCQIGELLRCLANIRHHHLPMDPMLCESFTVVARVNVIPSWRISFCPKCCPAQYVLPKPLRLDDGQSLRWKEKRTTILKRNSNWGILMEDSLTVKMGSGPCYQSCRQDGTIKQPWLWFQMLRSGWHCKTRHRRYSEPGIDHTMVDRESILHLQQ</sequence>
<accession>A0A179FYY9</accession>
<proteinExistence type="predicted"/>